<reference evidence="1 2" key="1">
    <citation type="submission" date="2018-06" db="EMBL/GenBank/DDBJ databases">
        <authorList>
            <consortium name="Pathogen Informatics"/>
            <person name="Doyle S."/>
        </authorList>
    </citation>
    <scope>NUCLEOTIDE SEQUENCE [LARGE SCALE GENOMIC DNA]</scope>
    <source>
        <strain evidence="1 2">NCTC7307</strain>
    </source>
</reference>
<name>A0A2X4T8H6_SALER</name>
<sequence length="99" mass="10505">MGYDDTLIGAGANGTDAIVIAMPEVERPEVNAKINTNEFAKLSPSLEATSLMLCDMAAPREIPTPIAGGAIDVLSELRSTPGWVLRPEALTIISMKYSD</sequence>
<gene>
    <name evidence="1" type="ORF">NCTC7307_02394</name>
</gene>
<dbReference type="AlphaFoldDB" id="A0A2X4T8H6"/>
<evidence type="ECO:0000313" key="2">
    <source>
        <dbReference type="Proteomes" id="UP000248731"/>
    </source>
</evidence>
<accession>A0A2X4T8H6</accession>
<organism evidence="1 2">
    <name type="scientific">Salmonella enterica subsp. arizonae</name>
    <dbReference type="NCBI Taxonomy" id="59203"/>
    <lineage>
        <taxon>Bacteria</taxon>
        <taxon>Pseudomonadati</taxon>
        <taxon>Pseudomonadota</taxon>
        <taxon>Gammaproteobacteria</taxon>
        <taxon>Enterobacterales</taxon>
        <taxon>Enterobacteriaceae</taxon>
        <taxon>Salmonella</taxon>
    </lineage>
</organism>
<keyword evidence="2" id="KW-1185">Reference proteome</keyword>
<proteinExistence type="predicted"/>
<dbReference type="EMBL" id="LS483466">
    <property type="protein sequence ID" value="SQI23403.1"/>
    <property type="molecule type" value="Genomic_DNA"/>
</dbReference>
<protein>
    <submittedName>
        <fullName evidence="1">Uncharacterized protein</fullName>
    </submittedName>
</protein>
<evidence type="ECO:0000313" key="1">
    <source>
        <dbReference type="EMBL" id="SQI23403.1"/>
    </source>
</evidence>
<dbReference type="Proteomes" id="UP000248731">
    <property type="component" value="Chromosome 1"/>
</dbReference>